<feature type="transmembrane region" description="Helical" evidence="7">
    <location>
        <begin position="87"/>
        <end position="107"/>
    </location>
</feature>
<keyword evidence="10" id="KW-1185">Reference proteome</keyword>
<sequence>MSTIKTFLGNENSPDTSHEFTKDVKTTIQDPESPIQPEDEYVGDFEEISTVRQGLHQRHIQMIALAGTIGTGLFLSSGRAISRSGPLGAFLGYLVMGCVAGTVTLAIGEMGTLVPLTGGIVRYAEYFVDPALAFANGYNVVYSYLVSIPAEIVAAAVLVQFWSDLNSAIWITIFGLLMVCTALLFVRVYGELEFAFSMMKILLIIGVNIMALVITCGGGPDHKTIGFEYWRNPGPFVQYLGIGGALGRFLGVWTSLNNALYAYSGIETITVAAAETKSPRQAIPQAAKRIFIRILVFYGMLTLKENETPLFKSDLFLSVISIFMVGLVVPSNEPRLSNSSGTASESPFVIAATLAGIKVVPSIINAVIITSAWSSGNSNMLGGTRVLVGLAMNGQAPKFFTRLNRFSVPFIAISLYGLFMCLGYMSLSSTASTVFNWLQDLVSITTLTNWMTILITYLRFYYGCKKQGISRKSLPWATPLQPYISWASLFMLTILLITGGYSTFIKGNWDDETFVSSYINIPLFLIFYFGYKFIRKTKIVPLEDIPIQPFIDIANRNPEPVAKPKKGLRRLNVLWN</sequence>
<evidence type="ECO:0000256" key="6">
    <source>
        <dbReference type="ARBA" id="ARBA00023136"/>
    </source>
</evidence>
<protein>
    <recommendedName>
        <fullName evidence="8">Amino acid permease/ SLC12A domain-containing protein</fullName>
    </recommendedName>
</protein>
<comment type="caution">
    <text evidence="9">The sequence shown here is derived from an EMBL/GenBank/DDBJ whole genome shotgun (WGS) entry which is preliminary data.</text>
</comment>
<keyword evidence="2" id="KW-0813">Transport</keyword>
<keyword evidence="6 7" id="KW-0472">Membrane</keyword>
<evidence type="ECO:0000313" key="9">
    <source>
        <dbReference type="EMBL" id="KAF7526077.1"/>
    </source>
</evidence>
<dbReference type="FunFam" id="1.20.1740.10:FF:000006">
    <property type="entry name" value="General amino acid permease"/>
    <property type="match status" value="1"/>
</dbReference>
<feature type="transmembrane region" description="Helical" evidence="7">
    <location>
        <begin position="406"/>
        <end position="425"/>
    </location>
</feature>
<dbReference type="GO" id="GO:0015171">
    <property type="term" value="F:amino acid transmembrane transporter activity"/>
    <property type="evidence" value="ECO:0007669"/>
    <property type="project" value="TreeGrafter"/>
</dbReference>
<accession>A0A9P5GTH2</accession>
<feature type="transmembrane region" description="Helical" evidence="7">
    <location>
        <begin position="437"/>
        <end position="462"/>
    </location>
</feature>
<feature type="transmembrane region" description="Helical" evidence="7">
    <location>
        <begin position="62"/>
        <end position="81"/>
    </location>
</feature>
<dbReference type="PANTHER" id="PTHR43341">
    <property type="entry name" value="AMINO ACID PERMEASE"/>
    <property type="match status" value="1"/>
</dbReference>
<organism evidence="9 10">
    <name type="scientific">Penicillium crustosum</name>
    <name type="common">Blue mold fungus</name>
    <dbReference type="NCBI Taxonomy" id="36656"/>
    <lineage>
        <taxon>Eukaryota</taxon>
        <taxon>Fungi</taxon>
        <taxon>Dikarya</taxon>
        <taxon>Ascomycota</taxon>
        <taxon>Pezizomycotina</taxon>
        <taxon>Eurotiomycetes</taxon>
        <taxon>Eurotiomycetidae</taxon>
        <taxon>Eurotiales</taxon>
        <taxon>Aspergillaceae</taxon>
        <taxon>Penicillium</taxon>
    </lineage>
</organism>
<keyword evidence="3 7" id="KW-0812">Transmembrane</keyword>
<feature type="transmembrane region" description="Helical" evidence="7">
    <location>
        <begin position="141"/>
        <end position="162"/>
    </location>
</feature>
<dbReference type="Proteomes" id="UP000701341">
    <property type="component" value="Unassembled WGS sequence"/>
</dbReference>
<dbReference type="InterPro" id="IPR004841">
    <property type="entry name" value="AA-permease/SLC12A_dom"/>
</dbReference>
<feature type="transmembrane region" description="Helical" evidence="7">
    <location>
        <begin position="513"/>
        <end position="531"/>
    </location>
</feature>
<dbReference type="OrthoDB" id="3900342at2759"/>
<evidence type="ECO:0000259" key="8">
    <source>
        <dbReference type="Pfam" id="PF00324"/>
    </source>
</evidence>
<feature type="transmembrane region" description="Helical" evidence="7">
    <location>
        <begin position="201"/>
        <end position="220"/>
    </location>
</feature>
<dbReference type="Pfam" id="PF00324">
    <property type="entry name" value="AA_permease"/>
    <property type="match status" value="1"/>
</dbReference>
<reference evidence="9" key="1">
    <citation type="submission" date="2020-02" db="EMBL/GenBank/DDBJ databases">
        <authorList>
            <person name="Lichtner F.J."/>
        </authorList>
    </citation>
    <scope>NUCLEOTIDE SEQUENCE</scope>
    <source>
        <strain evidence="9">G10</strain>
    </source>
</reference>
<dbReference type="AlphaFoldDB" id="A0A9P5GTH2"/>
<dbReference type="Gene3D" id="1.20.1740.10">
    <property type="entry name" value="Amino acid/polyamine transporter I"/>
    <property type="match status" value="1"/>
</dbReference>
<dbReference type="InterPro" id="IPR050524">
    <property type="entry name" value="APC_YAT"/>
</dbReference>
<feature type="transmembrane region" description="Helical" evidence="7">
    <location>
        <begin position="236"/>
        <end position="256"/>
    </location>
</feature>
<gene>
    <name evidence="9" type="ORF">PCG10_004308</name>
</gene>
<evidence type="ECO:0000256" key="4">
    <source>
        <dbReference type="ARBA" id="ARBA00022970"/>
    </source>
</evidence>
<evidence type="ECO:0000256" key="2">
    <source>
        <dbReference type="ARBA" id="ARBA00022448"/>
    </source>
</evidence>
<feature type="transmembrane region" description="Helical" evidence="7">
    <location>
        <begin position="349"/>
        <end position="373"/>
    </location>
</feature>
<evidence type="ECO:0000256" key="7">
    <source>
        <dbReference type="SAM" id="Phobius"/>
    </source>
</evidence>
<keyword evidence="5 7" id="KW-1133">Transmembrane helix</keyword>
<name>A0A9P5GTH2_PENCR</name>
<dbReference type="EMBL" id="JAAOZQ010000024">
    <property type="protein sequence ID" value="KAF7526077.1"/>
    <property type="molecule type" value="Genomic_DNA"/>
</dbReference>
<evidence type="ECO:0000256" key="3">
    <source>
        <dbReference type="ARBA" id="ARBA00022692"/>
    </source>
</evidence>
<feature type="transmembrane region" description="Helical" evidence="7">
    <location>
        <begin position="483"/>
        <end position="501"/>
    </location>
</feature>
<evidence type="ECO:0000256" key="5">
    <source>
        <dbReference type="ARBA" id="ARBA00022989"/>
    </source>
</evidence>
<keyword evidence="4" id="KW-0029">Amino-acid transport</keyword>
<dbReference type="PIRSF" id="PIRSF006060">
    <property type="entry name" value="AA_transporter"/>
    <property type="match status" value="1"/>
</dbReference>
<feature type="transmembrane region" description="Helical" evidence="7">
    <location>
        <begin position="310"/>
        <end position="329"/>
    </location>
</feature>
<evidence type="ECO:0000313" key="10">
    <source>
        <dbReference type="Proteomes" id="UP000701341"/>
    </source>
</evidence>
<dbReference type="GO" id="GO:0016020">
    <property type="term" value="C:membrane"/>
    <property type="evidence" value="ECO:0007669"/>
    <property type="project" value="UniProtKB-SubCell"/>
</dbReference>
<proteinExistence type="predicted"/>
<evidence type="ECO:0000256" key="1">
    <source>
        <dbReference type="ARBA" id="ARBA00004141"/>
    </source>
</evidence>
<feature type="domain" description="Amino acid permease/ SLC12A" evidence="8">
    <location>
        <begin position="59"/>
        <end position="539"/>
    </location>
</feature>
<comment type="subcellular location">
    <subcellularLocation>
        <location evidence="1">Membrane</location>
        <topology evidence="1">Multi-pass membrane protein</topology>
    </subcellularLocation>
</comment>
<feature type="transmembrane region" description="Helical" evidence="7">
    <location>
        <begin position="168"/>
        <end position="189"/>
    </location>
</feature>
<dbReference type="PANTHER" id="PTHR43341:SF18">
    <property type="entry name" value="AMINO ACID PERMEASE_ SLC12A DOMAIN-CONTAINING PROTEIN"/>
    <property type="match status" value="1"/>
</dbReference>